<dbReference type="EnsemblMetazoa" id="AFAF008730-RA">
    <property type="protein sequence ID" value="AFAF008730-PA"/>
    <property type="gene ID" value="AFAF008730"/>
</dbReference>
<dbReference type="EMBL" id="AXCN02000124">
    <property type="status" value="NOT_ANNOTATED_CDS"/>
    <property type="molecule type" value="Genomic_DNA"/>
</dbReference>
<protein>
    <submittedName>
        <fullName evidence="2">Uncharacterized protein</fullName>
    </submittedName>
</protein>
<keyword evidence="1" id="KW-0812">Transmembrane</keyword>
<organism evidence="2 3">
    <name type="scientific">Anopheles farauti</name>
    <dbReference type="NCBI Taxonomy" id="69004"/>
    <lineage>
        <taxon>Eukaryota</taxon>
        <taxon>Metazoa</taxon>
        <taxon>Ecdysozoa</taxon>
        <taxon>Arthropoda</taxon>
        <taxon>Hexapoda</taxon>
        <taxon>Insecta</taxon>
        <taxon>Pterygota</taxon>
        <taxon>Neoptera</taxon>
        <taxon>Endopterygota</taxon>
        <taxon>Diptera</taxon>
        <taxon>Nematocera</taxon>
        <taxon>Culicoidea</taxon>
        <taxon>Culicidae</taxon>
        <taxon>Anophelinae</taxon>
        <taxon>Anopheles</taxon>
    </lineage>
</organism>
<keyword evidence="1" id="KW-0472">Membrane</keyword>
<reference evidence="2" key="2">
    <citation type="submission" date="2020-05" db="UniProtKB">
        <authorList>
            <consortium name="EnsemblMetazoa"/>
        </authorList>
    </citation>
    <scope>IDENTIFICATION</scope>
    <source>
        <strain evidence="2">FAR1</strain>
    </source>
</reference>
<evidence type="ECO:0000313" key="3">
    <source>
        <dbReference type="Proteomes" id="UP000075886"/>
    </source>
</evidence>
<name>A0A182QEV3_9DIPT</name>
<dbReference type="AlphaFoldDB" id="A0A182QEV3"/>
<keyword evidence="3" id="KW-1185">Reference proteome</keyword>
<evidence type="ECO:0000313" key="2">
    <source>
        <dbReference type="EnsemblMetazoa" id="AFAF008730-PA"/>
    </source>
</evidence>
<dbReference type="EMBL" id="AXCN02000125">
    <property type="status" value="NOT_ANNOTATED_CDS"/>
    <property type="molecule type" value="Genomic_DNA"/>
</dbReference>
<accession>A0A182QEV3</accession>
<dbReference type="EMBL" id="AXCN02000126">
    <property type="status" value="NOT_ANNOTATED_CDS"/>
    <property type="molecule type" value="Genomic_DNA"/>
</dbReference>
<dbReference type="EMBL" id="AXCN02000123">
    <property type="status" value="NOT_ANNOTATED_CDS"/>
    <property type="molecule type" value="Genomic_DNA"/>
</dbReference>
<dbReference type="VEuPathDB" id="VectorBase:AFAF008730"/>
<dbReference type="Proteomes" id="UP000075886">
    <property type="component" value="Unassembled WGS sequence"/>
</dbReference>
<sequence length="152" mass="16453">MGVLRVRQGDSFPRAVETVALPAKNHRTATRCADTPRPDDALMRTGEVIESTSIRGVGEARRQAANFIIIIIIIIIVVVVSIIVGGLQHCKVLPSSPVGGLQQQEGATTIICGDHRSCHFISQKGKHFASGSLFRWGDHKMVLSGMGRPPYD</sequence>
<proteinExistence type="predicted"/>
<keyword evidence="1" id="KW-1133">Transmembrane helix</keyword>
<feature type="transmembrane region" description="Helical" evidence="1">
    <location>
        <begin position="64"/>
        <end position="87"/>
    </location>
</feature>
<evidence type="ECO:0000256" key="1">
    <source>
        <dbReference type="SAM" id="Phobius"/>
    </source>
</evidence>
<reference evidence="3" key="1">
    <citation type="submission" date="2014-01" db="EMBL/GenBank/DDBJ databases">
        <title>The Genome Sequence of Anopheles farauti FAR1 (V2).</title>
        <authorList>
            <consortium name="The Broad Institute Genomics Platform"/>
            <person name="Neafsey D.E."/>
            <person name="Besansky N."/>
            <person name="Howell P."/>
            <person name="Walton C."/>
            <person name="Young S.K."/>
            <person name="Zeng Q."/>
            <person name="Gargeya S."/>
            <person name="Fitzgerald M."/>
            <person name="Haas B."/>
            <person name="Abouelleil A."/>
            <person name="Allen A.W."/>
            <person name="Alvarado L."/>
            <person name="Arachchi H.M."/>
            <person name="Berlin A.M."/>
            <person name="Chapman S.B."/>
            <person name="Gainer-Dewar J."/>
            <person name="Goldberg J."/>
            <person name="Griggs A."/>
            <person name="Gujja S."/>
            <person name="Hansen M."/>
            <person name="Howarth C."/>
            <person name="Imamovic A."/>
            <person name="Ireland A."/>
            <person name="Larimer J."/>
            <person name="McCowan C."/>
            <person name="Murphy C."/>
            <person name="Pearson M."/>
            <person name="Poon T.W."/>
            <person name="Priest M."/>
            <person name="Roberts A."/>
            <person name="Saif S."/>
            <person name="Shea T."/>
            <person name="Sisk P."/>
            <person name="Sykes S."/>
            <person name="Wortman J."/>
            <person name="Nusbaum C."/>
            <person name="Birren B."/>
        </authorList>
    </citation>
    <scope>NUCLEOTIDE SEQUENCE [LARGE SCALE GENOMIC DNA]</scope>
    <source>
        <strain evidence="3">FAR1</strain>
    </source>
</reference>